<dbReference type="GO" id="GO:0009030">
    <property type="term" value="F:thiamine-phosphate kinase activity"/>
    <property type="evidence" value="ECO:0007669"/>
    <property type="project" value="UniProtKB-UniRule"/>
</dbReference>
<dbReference type="GO" id="GO:0000287">
    <property type="term" value="F:magnesium ion binding"/>
    <property type="evidence" value="ECO:0007669"/>
    <property type="project" value="UniProtKB-UniRule"/>
</dbReference>
<feature type="binding site" evidence="2">
    <location>
        <position position="42"/>
    </location>
    <ligand>
        <name>Mg(2+)</name>
        <dbReference type="ChEBI" id="CHEBI:18420"/>
        <label>4</label>
    </ligand>
</feature>
<evidence type="ECO:0000313" key="6">
    <source>
        <dbReference type="Proteomes" id="UP000053070"/>
    </source>
</evidence>
<feature type="domain" description="PurM-like N-terminal" evidence="3">
    <location>
        <begin position="27"/>
        <end position="132"/>
    </location>
</feature>
<dbReference type="Gene3D" id="3.30.1330.10">
    <property type="entry name" value="PurM-like, N-terminal domain"/>
    <property type="match status" value="1"/>
</dbReference>
<feature type="binding site" evidence="2">
    <location>
        <position position="28"/>
    </location>
    <ligand>
        <name>Mg(2+)</name>
        <dbReference type="ChEBI" id="CHEBI:18420"/>
        <label>3</label>
    </ligand>
</feature>
<feature type="binding site" evidence="2">
    <location>
        <position position="242"/>
    </location>
    <ligand>
        <name>substrate</name>
    </ligand>
</feature>
<keyword evidence="2" id="KW-0479">Metal-binding</keyword>
<feature type="binding site" evidence="2">
    <location>
        <position position="141"/>
    </location>
    <ligand>
        <name>ATP</name>
        <dbReference type="ChEBI" id="CHEBI:30616"/>
    </ligand>
</feature>
<feature type="binding site" evidence="2">
    <location>
        <begin position="114"/>
        <end position="115"/>
    </location>
    <ligand>
        <name>ATP</name>
        <dbReference type="ChEBI" id="CHEBI:30616"/>
    </ligand>
</feature>
<dbReference type="SUPFAM" id="SSF56042">
    <property type="entry name" value="PurM C-terminal domain-like"/>
    <property type="match status" value="1"/>
</dbReference>
<dbReference type="PATRIC" id="fig|502682.8.peg.995"/>
<feature type="binding site" evidence="2">
    <location>
        <position position="51"/>
    </location>
    <ligand>
        <name>substrate</name>
    </ligand>
</feature>
<comment type="miscellaneous">
    <text evidence="2">Reaction mechanism of ThiL seems to utilize a direct, inline transfer of the gamma-phosphate of ATP to TMP rather than a phosphorylated enzyme intermediate.</text>
</comment>
<organism evidence="5 6">
    <name type="scientific">Aurantiacibacter gangjinensis</name>
    <dbReference type="NCBI Taxonomy" id="502682"/>
    <lineage>
        <taxon>Bacteria</taxon>
        <taxon>Pseudomonadati</taxon>
        <taxon>Pseudomonadota</taxon>
        <taxon>Alphaproteobacteria</taxon>
        <taxon>Sphingomonadales</taxon>
        <taxon>Erythrobacteraceae</taxon>
        <taxon>Aurantiacibacter</taxon>
    </lineage>
</organism>
<feature type="binding site" evidence="2">
    <location>
        <position position="72"/>
    </location>
    <ligand>
        <name>Mg(2+)</name>
        <dbReference type="ChEBI" id="CHEBI:18420"/>
        <label>4</label>
    </ligand>
</feature>
<feature type="binding site" evidence="2">
    <location>
        <position position="115"/>
    </location>
    <ligand>
        <name>Mg(2+)</name>
        <dbReference type="ChEBI" id="CHEBI:18420"/>
        <label>1</label>
    </ligand>
</feature>
<feature type="binding site" evidence="2">
    <location>
        <position position="44"/>
    </location>
    <ligand>
        <name>Mg(2+)</name>
        <dbReference type="ChEBI" id="CHEBI:18420"/>
        <label>2</label>
    </ligand>
</feature>
<feature type="binding site" evidence="2">
    <location>
        <position position="202"/>
    </location>
    <ligand>
        <name>Mg(2+)</name>
        <dbReference type="ChEBI" id="CHEBI:18420"/>
        <label>5</label>
    </ligand>
</feature>
<comment type="function">
    <text evidence="2">Catalyzes the ATP-dependent phosphorylation of thiamine-monophosphate (TMP) to form thiamine-pyrophosphate (TPP), the active form of vitamin B1.</text>
</comment>
<feature type="binding site" evidence="2">
    <location>
        <position position="199"/>
    </location>
    <ligand>
        <name>Mg(2+)</name>
        <dbReference type="ChEBI" id="CHEBI:18420"/>
        <label>3</label>
    </ligand>
</feature>
<keyword evidence="2" id="KW-0808">Transferase</keyword>
<dbReference type="AlphaFoldDB" id="A0A0G9MVH8"/>
<dbReference type="SUPFAM" id="SSF55326">
    <property type="entry name" value="PurM N-terminal domain-like"/>
    <property type="match status" value="1"/>
</dbReference>
<protein>
    <recommendedName>
        <fullName evidence="2">Thiamine-monophosphate kinase</fullName>
        <shortName evidence="2">TMP kinase</shortName>
        <shortName evidence="2">Thiamine-phosphate kinase</shortName>
        <ecNumber evidence="2">2.7.4.16</ecNumber>
    </recommendedName>
</protein>
<dbReference type="HAMAP" id="MF_02128">
    <property type="entry name" value="TMP_kinase"/>
    <property type="match status" value="1"/>
</dbReference>
<evidence type="ECO:0000256" key="1">
    <source>
        <dbReference type="ARBA" id="ARBA00022977"/>
    </source>
</evidence>
<keyword evidence="2" id="KW-0460">Magnesium</keyword>
<dbReference type="EMBL" id="LBHC01000001">
    <property type="protein sequence ID" value="KLE33283.1"/>
    <property type="molecule type" value="Genomic_DNA"/>
</dbReference>
<keyword evidence="2" id="KW-0547">Nucleotide-binding</keyword>
<comment type="catalytic activity">
    <reaction evidence="2">
        <text>thiamine phosphate + ATP = thiamine diphosphate + ADP</text>
        <dbReference type="Rhea" id="RHEA:15913"/>
        <dbReference type="ChEBI" id="CHEBI:30616"/>
        <dbReference type="ChEBI" id="CHEBI:37575"/>
        <dbReference type="ChEBI" id="CHEBI:58937"/>
        <dbReference type="ChEBI" id="CHEBI:456216"/>
        <dbReference type="EC" id="2.7.4.16"/>
    </reaction>
</comment>
<sequence length="294" mass="31124">MPNLNEAEFIAALRSLPLHPGSRGLMDDAAVLEFGGETLVLTHDTMVEGMHFLPSQDMADVAWKLVATNLSDLAAKGAQPVGILLSHMLGEDDDRFVSGLAEVCQHYNVPLLGGDTVSGDGTRVLGCTAIGRATHVPVPARSGAQIGDHLYVTGRLGEAMLGFEALRDGTGADSTAYRRPLARMAEGETLAPLVTAMMDVSDGLLLDAFRMADASETSFAIDTAAIPVADDARRMDCLTWGDDYELLFTLPADAHPPIPATRIGSVEPKGFASLFVDGEPVTNPQGLGYRHEAP</sequence>
<dbReference type="EC" id="2.7.4.16" evidence="2"/>
<dbReference type="NCBIfam" id="TIGR01379">
    <property type="entry name" value="thiL"/>
    <property type="match status" value="1"/>
</dbReference>
<evidence type="ECO:0000256" key="2">
    <source>
        <dbReference type="HAMAP-Rule" id="MF_02128"/>
    </source>
</evidence>
<feature type="binding site" evidence="2">
    <location>
        <position position="289"/>
    </location>
    <ligand>
        <name>substrate</name>
    </ligand>
</feature>
<dbReference type="Pfam" id="PF02769">
    <property type="entry name" value="AIRS_C"/>
    <property type="match status" value="1"/>
</dbReference>
<feature type="binding site" evidence="2">
    <location>
        <position position="201"/>
    </location>
    <ligand>
        <name>ATP</name>
        <dbReference type="ChEBI" id="CHEBI:30616"/>
    </ligand>
</feature>
<accession>A0A0G9MVH8</accession>
<dbReference type="GO" id="GO:0005524">
    <property type="term" value="F:ATP binding"/>
    <property type="evidence" value="ECO:0007669"/>
    <property type="project" value="UniProtKB-UniRule"/>
</dbReference>
<dbReference type="PANTHER" id="PTHR30270">
    <property type="entry name" value="THIAMINE-MONOPHOSPHATE KINASE"/>
    <property type="match status" value="1"/>
</dbReference>
<feature type="binding site" evidence="2">
    <location>
        <position position="28"/>
    </location>
    <ligand>
        <name>Mg(2+)</name>
        <dbReference type="ChEBI" id="CHEBI:18420"/>
        <label>4</label>
    </ligand>
</feature>
<dbReference type="OrthoDB" id="9802811at2"/>
<proteinExistence type="inferred from homology"/>
<dbReference type="Pfam" id="PF00586">
    <property type="entry name" value="AIRS"/>
    <property type="match status" value="1"/>
</dbReference>
<evidence type="ECO:0000259" key="4">
    <source>
        <dbReference type="Pfam" id="PF02769"/>
    </source>
</evidence>
<name>A0A0G9MVH8_9SPHN</name>
<dbReference type="Proteomes" id="UP000053070">
    <property type="component" value="Unassembled WGS sequence"/>
</dbReference>
<feature type="domain" description="PurM-like C-terminal" evidence="4">
    <location>
        <begin position="146"/>
        <end position="249"/>
    </location>
</feature>
<dbReference type="CDD" id="cd02194">
    <property type="entry name" value="ThiL"/>
    <property type="match status" value="1"/>
</dbReference>
<dbReference type="PIRSF" id="PIRSF005303">
    <property type="entry name" value="Thiam_monoph_kin"/>
    <property type="match status" value="1"/>
</dbReference>
<dbReference type="InterPro" id="IPR010918">
    <property type="entry name" value="PurM-like_C_dom"/>
</dbReference>
<dbReference type="GO" id="GO:0009228">
    <property type="term" value="P:thiamine biosynthetic process"/>
    <property type="evidence" value="ECO:0007669"/>
    <property type="project" value="UniProtKB-KW"/>
</dbReference>
<feature type="binding site" evidence="2">
    <location>
        <position position="72"/>
    </location>
    <ligand>
        <name>Mg(2+)</name>
        <dbReference type="ChEBI" id="CHEBI:18420"/>
        <label>3</label>
    </ligand>
</feature>
<comment type="similarity">
    <text evidence="2">Belongs to the thiamine-monophosphate kinase family.</text>
</comment>
<feature type="binding site" evidence="2">
    <location>
        <position position="44"/>
    </location>
    <ligand>
        <name>Mg(2+)</name>
        <dbReference type="ChEBI" id="CHEBI:18420"/>
        <label>1</label>
    </ligand>
</feature>
<dbReference type="InterPro" id="IPR036676">
    <property type="entry name" value="PurM-like_C_sf"/>
</dbReference>
<dbReference type="UniPathway" id="UPA00060">
    <property type="reaction ID" value="UER00142"/>
</dbReference>
<reference evidence="5 6" key="1">
    <citation type="submission" date="2015-04" db="EMBL/GenBank/DDBJ databases">
        <title>The draft genome sequence of Erythrobacr gangjinensis K7-2.</title>
        <authorList>
            <person name="Zhuang L."/>
            <person name="Liu Y."/>
            <person name="Shao Z."/>
        </authorList>
    </citation>
    <scope>NUCLEOTIDE SEQUENCE [LARGE SCALE GENOMIC DNA]</scope>
    <source>
        <strain evidence="5 6">K7-2</strain>
    </source>
</reference>
<gene>
    <name evidence="2" type="primary">thiL</name>
    <name evidence="5" type="ORF">AAW01_04860</name>
</gene>
<keyword evidence="2" id="KW-0067">ATP-binding</keyword>
<evidence type="ECO:0000259" key="3">
    <source>
        <dbReference type="Pfam" id="PF00586"/>
    </source>
</evidence>
<evidence type="ECO:0000313" key="5">
    <source>
        <dbReference type="EMBL" id="KLE33283.1"/>
    </source>
</evidence>
<keyword evidence="1 2" id="KW-0784">Thiamine biosynthesis</keyword>
<dbReference type="GO" id="GO:0009229">
    <property type="term" value="P:thiamine diphosphate biosynthetic process"/>
    <property type="evidence" value="ECO:0007669"/>
    <property type="project" value="UniProtKB-UniRule"/>
</dbReference>
<dbReference type="InterPro" id="IPR016188">
    <property type="entry name" value="PurM-like_N"/>
</dbReference>
<comment type="pathway">
    <text evidence="2">Cofactor biosynthesis; thiamine diphosphate biosynthesis; thiamine diphosphate from thiamine phosphate: step 1/1.</text>
</comment>
<feature type="binding site" evidence="2">
    <location>
        <position position="72"/>
    </location>
    <ligand>
        <name>Mg(2+)</name>
        <dbReference type="ChEBI" id="CHEBI:18420"/>
        <label>2</label>
    </ligand>
</feature>
<dbReference type="STRING" id="502682.BMF35_a2398"/>
<dbReference type="InterPro" id="IPR006283">
    <property type="entry name" value="ThiL-like"/>
</dbReference>
<comment type="caution">
    <text evidence="2">Lacks conserved residue(s) required for the propagation of feature annotation.</text>
</comment>
<keyword evidence="2 5" id="KW-0418">Kinase</keyword>
<keyword evidence="6" id="KW-1185">Reference proteome</keyword>
<dbReference type="InterPro" id="IPR036921">
    <property type="entry name" value="PurM-like_N_sf"/>
</dbReference>
<dbReference type="Gene3D" id="3.90.650.10">
    <property type="entry name" value="PurM-like C-terminal domain"/>
    <property type="match status" value="1"/>
</dbReference>
<comment type="caution">
    <text evidence="5">The sequence shown here is derived from an EMBL/GenBank/DDBJ whole genome shotgun (WGS) entry which is preliminary data.</text>
</comment>
<dbReference type="PANTHER" id="PTHR30270:SF0">
    <property type="entry name" value="THIAMINE-MONOPHOSPHATE KINASE"/>
    <property type="match status" value="1"/>
</dbReference>